<protein>
    <submittedName>
        <fullName evidence="3">Uncharacterized protein</fullName>
    </submittedName>
</protein>
<name>A0A0H2WI76_BURMA</name>
<evidence type="ECO:0000313" key="4">
    <source>
        <dbReference type="Proteomes" id="UP000006693"/>
    </source>
</evidence>
<evidence type="ECO:0000256" key="1">
    <source>
        <dbReference type="SAM" id="MobiDB-lite"/>
    </source>
</evidence>
<sequence length="127" mass="13633">MPDARSPEPGARSPKPDGRWSMVDGRWSMVERSKDQEVEWPNASSPLPACCACDGDARRMRRPMIDRRATATRRCSTKFVPMKILVATLLAVFVCAGCASGGAGGSGAGTGRIEMYGTIDQGVTIRN</sequence>
<evidence type="ECO:0000313" key="3">
    <source>
        <dbReference type="EMBL" id="AAU49253.1"/>
    </source>
</evidence>
<keyword evidence="2" id="KW-0812">Transmembrane</keyword>
<reference evidence="3 4" key="1">
    <citation type="journal article" date="2004" name="Proc. Natl. Acad. Sci. U.S.A.">
        <title>Structural flexibility in the Burkholderia mallei genome.</title>
        <authorList>
            <person name="Nierman W.C."/>
            <person name="DeShazer D."/>
            <person name="Kim H.S."/>
            <person name="Tettelin H."/>
            <person name="Nelson K.E."/>
            <person name="Feldblyum T."/>
            <person name="Ulrich R.L."/>
            <person name="Ronning C.M."/>
            <person name="Brinkac L.M."/>
            <person name="Daugherty S.C."/>
            <person name="Davidsen T.D."/>
            <person name="Deboy R.T."/>
            <person name="Dimitrov G."/>
            <person name="Dodson R.J."/>
            <person name="Durkin A.S."/>
            <person name="Gwinn M.L."/>
            <person name="Haft D.H."/>
            <person name="Khouri H."/>
            <person name="Kolonay J.F."/>
            <person name="Madupu R."/>
            <person name="Mohammoud Y."/>
            <person name="Nelson W.C."/>
            <person name="Radune D."/>
            <person name="Romero C.M."/>
            <person name="Sarria S."/>
            <person name="Selengut J."/>
            <person name="Shamblin C."/>
            <person name="Sullivan S.A."/>
            <person name="White O."/>
            <person name="Yu Y."/>
            <person name="Zafar N."/>
            <person name="Zhou L."/>
            <person name="Fraser C.M."/>
        </authorList>
    </citation>
    <scope>NUCLEOTIDE SEQUENCE [LARGE SCALE GENOMIC DNA]</scope>
    <source>
        <strain evidence="3 4">ATCC 23344</strain>
    </source>
</reference>
<gene>
    <name evidence="3" type="ordered locus">BMA0491</name>
</gene>
<organism evidence="3 4">
    <name type="scientific">Burkholderia mallei (strain ATCC 23344)</name>
    <dbReference type="NCBI Taxonomy" id="243160"/>
    <lineage>
        <taxon>Bacteria</taxon>
        <taxon>Pseudomonadati</taxon>
        <taxon>Pseudomonadota</taxon>
        <taxon>Betaproteobacteria</taxon>
        <taxon>Burkholderiales</taxon>
        <taxon>Burkholderiaceae</taxon>
        <taxon>Burkholderia</taxon>
        <taxon>pseudomallei group</taxon>
    </lineage>
</organism>
<evidence type="ECO:0000256" key="2">
    <source>
        <dbReference type="SAM" id="Phobius"/>
    </source>
</evidence>
<dbReference type="PATRIC" id="fig|243160.12.peg.506"/>
<keyword evidence="2" id="KW-1133">Transmembrane helix</keyword>
<dbReference type="HOGENOM" id="CLU_1966431_0_0_4"/>
<feature type="region of interest" description="Disordered" evidence="1">
    <location>
        <begin position="1"/>
        <end position="23"/>
    </location>
</feature>
<proteinExistence type="predicted"/>
<accession>A0A0H2WI76</accession>
<keyword evidence="2" id="KW-0472">Membrane</keyword>
<feature type="transmembrane region" description="Helical" evidence="2">
    <location>
        <begin position="84"/>
        <end position="103"/>
    </location>
</feature>
<dbReference type="EMBL" id="CP000010">
    <property type="protein sequence ID" value="AAU49253.1"/>
    <property type="molecule type" value="Genomic_DNA"/>
</dbReference>
<dbReference type="KEGG" id="bma:BMA0491"/>
<keyword evidence="4" id="KW-1185">Reference proteome</keyword>
<dbReference type="AlphaFoldDB" id="A0A0H2WI76"/>
<dbReference type="eggNOG" id="ENOG5032Q7M">
    <property type="taxonomic scope" value="Bacteria"/>
</dbReference>
<dbReference type="Proteomes" id="UP000006693">
    <property type="component" value="Chromosome 1"/>
</dbReference>